<gene>
    <name evidence="1" type="ORF">Pint_03810</name>
</gene>
<evidence type="ECO:0000313" key="2">
    <source>
        <dbReference type="Proteomes" id="UP001163603"/>
    </source>
</evidence>
<dbReference type="EMBL" id="CM047738">
    <property type="protein sequence ID" value="KAJ0045734.1"/>
    <property type="molecule type" value="Genomic_DNA"/>
</dbReference>
<accession>A0ACC0Z463</accession>
<name>A0ACC0Z463_9ROSI</name>
<protein>
    <submittedName>
        <fullName evidence="1">Uncharacterized protein</fullName>
    </submittedName>
</protein>
<organism evidence="1 2">
    <name type="scientific">Pistacia integerrima</name>
    <dbReference type="NCBI Taxonomy" id="434235"/>
    <lineage>
        <taxon>Eukaryota</taxon>
        <taxon>Viridiplantae</taxon>
        <taxon>Streptophyta</taxon>
        <taxon>Embryophyta</taxon>
        <taxon>Tracheophyta</taxon>
        <taxon>Spermatophyta</taxon>
        <taxon>Magnoliopsida</taxon>
        <taxon>eudicotyledons</taxon>
        <taxon>Gunneridae</taxon>
        <taxon>Pentapetalae</taxon>
        <taxon>rosids</taxon>
        <taxon>malvids</taxon>
        <taxon>Sapindales</taxon>
        <taxon>Anacardiaceae</taxon>
        <taxon>Pistacia</taxon>
    </lineage>
</organism>
<sequence>MELNLDVEGNDTLCRLQSFGGVGVQMLQFRLLECYGNISEWSFFNHYLGHAFILFSGLTNSCT</sequence>
<keyword evidence="2" id="KW-1185">Reference proteome</keyword>
<comment type="caution">
    <text evidence="1">The sequence shown here is derived from an EMBL/GenBank/DDBJ whole genome shotgun (WGS) entry which is preliminary data.</text>
</comment>
<dbReference type="Proteomes" id="UP001163603">
    <property type="component" value="Chromosome 3"/>
</dbReference>
<reference evidence="2" key="1">
    <citation type="journal article" date="2023" name="G3 (Bethesda)">
        <title>Genome assembly and association tests identify interacting loci associated with vigor, precocity, and sex in interspecific pistachio rootstocks.</title>
        <authorList>
            <person name="Palmer W."/>
            <person name="Jacygrad E."/>
            <person name="Sagayaradj S."/>
            <person name="Cavanaugh K."/>
            <person name="Han R."/>
            <person name="Bertier L."/>
            <person name="Beede B."/>
            <person name="Kafkas S."/>
            <person name="Golino D."/>
            <person name="Preece J."/>
            <person name="Michelmore R."/>
        </authorList>
    </citation>
    <scope>NUCLEOTIDE SEQUENCE [LARGE SCALE GENOMIC DNA]</scope>
</reference>
<evidence type="ECO:0000313" key="1">
    <source>
        <dbReference type="EMBL" id="KAJ0045734.1"/>
    </source>
</evidence>
<proteinExistence type="predicted"/>